<sequence>MRVSLLNICVIHIFSSICGTVVALPRSYKRTTPSTAAISYANWSKSAIAELQTYYNTTTGLWGNEWWNSANVVTMLADAQEYYPSYVQDVTDTVFSNTLAKAPTVPGFTGFLDGFYDDELWWVLAWIKVYDVTKDPKYLDAASAIFEDPKSVWGTTPCGGLWWDKAHTSVVAIANNLYLTAAAKLANRKPHTPSPGYYFKEAMNAYNWLINSTLINSQNVLNDGLDLTTCKNNGFPVFTYNQGAPLSGLVELTWATGDPKYNNLANTIATSAISVLTDSNGVLHEPCEPHACDGDEGQFKGVFARNIQFMYNRANILPDDTKALYKAFLQTNANSIWNSDRGPNDTLGLVWNGTYQAADVQTQSSALDALVGAMNVS</sequence>
<feature type="chain" id="PRO_5017755732" description="Mannan endo-1,6-alpha-mannosidase" evidence="1">
    <location>
        <begin position="24"/>
        <end position="377"/>
    </location>
</feature>
<evidence type="ECO:0008006" key="4">
    <source>
        <dbReference type="Google" id="ProtNLM"/>
    </source>
</evidence>
<accession>A0A3E2HAF3</accession>
<proteinExistence type="predicted"/>
<feature type="non-terminal residue" evidence="2">
    <location>
        <position position="377"/>
    </location>
</feature>
<gene>
    <name evidence="2" type="ORF">B7463_g5931</name>
</gene>
<dbReference type="Pfam" id="PF03663">
    <property type="entry name" value="Glyco_hydro_76"/>
    <property type="match status" value="1"/>
</dbReference>
<dbReference type="PANTHER" id="PTHR47791:SF1">
    <property type="entry name" value="ENDO MANNANASE, GH76 FAMILY (EUROFUNG)"/>
    <property type="match status" value="1"/>
</dbReference>
<dbReference type="OMA" id="WWPSANV"/>
<dbReference type="OrthoDB" id="9984024at2759"/>
<dbReference type="Proteomes" id="UP000258309">
    <property type="component" value="Unassembled WGS sequence"/>
</dbReference>
<evidence type="ECO:0000313" key="2">
    <source>
        <dbReference type="EMBL" id="RFU30394.1"/>
    </source>
</evidence>
<feature type="signal peptide" evidence="1">
    <location>
        <begin position="1"/>
        <end position="23"/>
    </location>
</feature>
<organism evidence="2 3">
    <name type="scientific">Scytalidium lignicola</name>
    <name type="common">Hyphomycete</name>
    <dbReference type="NCBI Taxonomy" id="5539"/>
    <lineage>
        <taxon>Eukaryota</taxon>
        <taxon>Fungi</taxon>
        <taxon>Dikarya</taxon>
        <taxon>Ascomycota</taxon>
        <taxon>Pezizomycotina</taxon>
        <taxon>Leotiomycetes</taxon>
        <taxon>Leotiomycetes incertae sedis</taxon>
        <taxon>Scytalidium</taxon>
    </lineage>
</organism>
<keyword evidence="3" id="KW-1185">Reference proteome</keyword>
<dbReference type="EMBL" id="NCSJ02000101">
    <property type="protein sequence ID" value="RFU30394.1"/>
    <property type="molecule type" value="Genomic_DNA"/>
</dbReference>
<dbReference type="PANTHER" id="PTHR47791">
    <property type="entry name" value="MEIOTICALLY UP-REGULATED GENE 191 PROTEIN"/>
    <property type="match status" value="1"/>
</dbReference>
<protein>
    <recommendedName>
        <fullName evidence="4">Mannan endo-1,6-alpha-mannosidase</fullName>
    </recommendedName>
</protein>
<keyword evidence="1" id="KW-0732">Signal</keyword>
<evidence type="ECO:0000256" key="1">
    <source>
        <dbReference type="SAM" id="SignalP"/>
    </source>
</evidence>
<dbReference type="InterPro" id="IPR005198">
    <property type="entry name" value="Glyco_hydro_76"/>
</dbReference>
<dbReference type="Gene3D" id="1.50.10.20">
    <property type="match status" value="1"/>
</dbReference>
<dbReference type="SUPFAM" id="SSF48208">
    <property type="entry name" value="Six-hairpin glycosidases"/>
    <property type="match status" value="1"/>
</dbReference>
<feature type="non-terminal residue" evidence="2">
    <location>
        <position position="1"/>
    </location>
</feature>
<dbReference type="AlphaFoldDB" id="A0A3E2HAF3"/>
<dbReference type="InterPro" id="IPR008928">
    <property type="entry name" value="6-hairpin_glycosidase_sf"/>
</dbReference>
<comment type="caution">
    <text evidence="2">The sequence shown here is derived from an EMBL/GenBank/DDBJ whole genome shotgun (WGS) entry which is preliminary data.</text>
</comment>
<reference evidence="2 3" key="1">
    <citation type="submission" date="2018-05" db="EMBL/GenBank/DDBJ databases">
        <title>Draft genome sequence of Scytalidium lignicola DSM 105466, a ubiquitous saprotrophic fungus.</title>
        <authorList>
            <person name="Buettner E."/>
            <person name="Gebauer A.M."/>
            <person name="Hofrichter M."/>
            <person name="Liers C."/>
            <person name="Kellner H."/>
        </authorList>
    </citation>
    <scope>NUCLEOTIDE SEQUENCE [LARGE SCALE GENOMIC DNA]</scope>
    <source>
        <strain evidence="2 3">DSM 105466</strain>
    </source>
</reference>
<dbReference type="STRING" id="5539.A0A3E2HAF3"/>
<dbReference type="GO" id="GO:0005975">
    <property type="term" value="P:carbohydrate metabolic process"/>
    <property type="evidence" value="ECO:0007669"/>
    <property type="project" value="InterPro"/>
</dbReference>
<name>A0A3E2HAF3_SCYLI</name>
<dbReference type="InterPro" id="IPR053169">
    <property type="entry name" value="MUG_Protein"/>
</dbReference>
<evidence type="ECO:0000313" key="3">
    <source>
        <dbReference type="Proteomes" id="UP000258309"/>
    </source>
</evidence>